<evidence type="ECO:0000256" key="3">
    <source>
        <dbReference type="ARBA" id="ARBA00020776"/>
    </source>
</evidence>
<dbReference type="CDD" id="cd00009">
    <property type="entry name" value="AAA"/>
    <property type="match status" value="1"/>
</dbReference>
<dbReference type="Proteomes" id="UP000528322">
    <property type="component" value="Unassembled WGS sequence"/>
</dbReference>
<dbReference type="SUPFAM" id="SSF52540">
    <property type="entry name" value="P-loop containing nucleoside triphosphate hydrolases"/>
    <property type="match status" value="1"/>
</dbReference>
<dbReference type="Pfam" id="PF16193">
    <property type="entry name" value="AAA_assoc_2"/>
    <property type="match status" value="1"/>
</dbReference>
<evidence type="ECO:0000313" key="9">
    <source>
        <dbReference type="Proteomes" id="UP000528322"/>
    </source>
</evidence>
<dbReference type="InterPro" id="IPR032423">
    <property type="entry name" value="AAA_assoc_2"/>
</dbReference>
<proteinExistence type="inferred from homology"/>
<evidence type="ECO:0000259" key="7">
    <source>
        <dbReference type="SMART" id="SM00382"/>
    </source>
</evidence>
<evidence type="ECO:0000313" key="8">
    <source>
        <dbReference type="EMBL" id="MBB5022824.1"/>
    </source>
</evidence>
<keyword evidence="5" id="KW-0547">Nucleotide-binding</keyword>
<dbReference type="RefSeq" id="WP_183734062.1">
    <property type="nucleotide sequence ID" value="NZ_JACHID010000017.1"/>
</dbReference>
<name>A0A7W7Y6G8_9BACT</name>
<dbReference type="Gene3D" id="1.10.3710.10">
    <property type="entry name" value="DNA polymerase III clamp loader subunits, C-terminal domain"/>
    <property type="match status" value="1"/>
</dbReference>
<dbReference type="InterPro" id="IPR027417">
    <property type="entry name" value="P-loop_NTPase"/>
</dbReference>
<feature type="domain" description="AAA+ ATPase" evidence="7">
    <location>
        <begin position="46"/>
        <end position="166"/>
    </location>
</feature>
<keyword evidence="6" id="KW-0067">ATP-binding</keyword>
<organism evidence="8 9">
    <name type="scientific">Desulfurispira natronophila</name>
    <dbReference type="NCBI Taxonomy" id="682562"/>
    <lineage>
        <taxon>Bacteria</taxon>
        <taxon>Pseudomonadati</taxon>
        <taxon>Chrysiogenota</taxon>
        <taxon>Chrysiogenia</taxon>
        <taxon>Chrysiogenales</taxon>
        <taxon>Chrysiogenaceae</taxon>
        <taxon>Desulfurispira</taxon>
    </lineage>
</organism>
<dbReference type="InterPro" id="IPR008921">
    <property type="entry name" value="DNA_pol3_clamp-load_cplx_C"/>
</dbReference>
<dbReference type="GO" id="GO:0003677">
    <property type="term" value="F:DNA binding"/>
    <property type="evidence" value="ECO:0007669"/>
    <property type="project" value="InterPro"/>
</dbReference>
<evidence type="ECO:0000256" key="4">
    <source>
        <dbReference type="ARBA" id="ARBA00022705"/>
    </source>
</evidence>
<dbReference type="CDD" id="cd18139">
    <property type="entry name" value="HLD_clamp_RarA"/>
    <property type="match status" value="1"/>
</dbReference>
<dbReference type="FunFam" id="1.20.272.10:FF:000001">
    <property type="entry name" value="Putative AAA family ATPase"/>
    <property type="match status" value="1"/>
</dbReference>
<evidence type="ECO:0000256" key="1">
    <source>
        <dbReference type="ARBA" id="ARBA00002393"/>
    </source>
</evidence>
<dbReference type="InterPro" id="IPR003593">
    <property type="entry name" value="AAA+_ATPase"/>
</dbReference>
<comment type="caution">
    <text evidence="8">The sequence shown here is derived from an EMBL/GenBank/DDBJ whole genome shotgun (WGS) entry which is preliminary data.</text>
</comment>
<evidence type="ECO:0000256" key="5">
    <source>
        <dbReference type="ARBA" id="ARBA00022741"/>
    </source>
</evidence>
<protein>
    <recommendedName>
        <fullName evidence="3">Replication-associated recombination protein A</fullName>
    </recommendedName>
</protein>
<dbReference type="Gene3D" id="1.10.8.60">
    <property type="match status" value="1"/>
</dbReference>
<keyword evidence="9" id="KW-1185">Reference proteome</keyword>
<dbReference type="Gene3D" id="3.40.50.300">
    <property type="entry name" value="P-loop containing nucleotide triphosphate hydrolases"/>
    <property type="match status" value="1"/>
</dbReference>
<evidence type="ECO:0000256" key="2">
    <source>
        <dbReference type="ARBA" id="ARBA00008959"/>
    </source>
</evidence>
<comment type="similarity">
    <text evidence="2">Belongs to the AAA ATPase family. RarA/MGS1/WRNIP1 subfamily.</text>
</comment>
<dbReference type="PANTHER" id="PTHR13779:SF7">
    <property type="entry name" value="ATPASE WRNIP1"/>
    <property type="match status" value="1"/>
</dbReference>
<dbReference type="Gene3D" id="1.20.272.10">
    <property type="match status" value="1"/>
</dbReference>
<dbReference type="InterPro" id="IPR003959">
    <property type="entry name" value="ATPase_AAA_core"/>
</dbReference>
<dbReference type="InterPro" id="IPR021886">
    <property type="entry name" value="MgsA_C"/>
</dbReference>
<dbReference type="EMBL" id="JACHID010000017">
    <property type="protein sequence ID" value="MBB5022824.1"/>
    <property type="molecule type" value="Genomic_DNA"/>
</dbReference>
<dbReference type="AlphaFoldDB" id="A0A7W7Y6G8"/>
<dbReference type="Pfam" id="PF00004">
    <property type="entry name" value="AAA"/>
    <property type="match status" value="1"/>
</dbReference>
<comment type="function">
    <text evidence="1">DNA-dependent ATPase that plays important roles in cellular responses to stalled DNA replication processes.</text>
</comment>
<keyword evidence="4" id="KW-0235">DNA replication</keyword>
<gene>
    <name evidence="8" type="ORF">HNR37_002171</name>
</gene>
<dbReference type="GO" id="GO:0017116">
    <property type="term" value="F:single-stranded DNA helicase activity"/>
    <property type="evidence" value="ECO:0007669"/>
    <property type="project" value="TreeGrafter"/>
</dbReference>
<dbReference type="GO" id="GO:0006261">
    <property type="term" value="P:DNA-templated DNA replication"/>
    <property type="evidence" value="ECO:0007669"/>
    <property type="project" value="TreeGrafter"/>
</dbReference>
<accession>A0A7W7Y6G8</accession>
<dbReference type="GO" id="GO:0005524">
    <property type="term" value="F:ATP binding"/>
    <property type="evidence" value="ECO:0007669"/>
    <property type="project" value="UniProtKB-KW"/>
</dbReference>
<dbReference type="PANTHER" id="PTHR13779">
    <property type="entry name" value="WERNER HELICASE-INTERACTING PROTEIN 1 FAMILY MEMBER"/>
    <property type="match status" value="1"/>
</dbReference>
<dbReference type="SUPFAM" id="SSF48019">
    <property type="entry name" value="post-AAA+ oligomerization domain-like"/>
    <property type="match status" value="1"/>
</dbReference>
<dbReference type="GO" id="GO:0008047">
    <property type="term" value="F:enzyme activator activity"/>
    <property type="evidence" value="ECO:0007669"/>
    <property type="project" value="TreeGrafter"/>
</dbReference>
<dbReference type="Pfam" id="PF12002">
    <property type="entry name" value="MgsA_C"/>
    <property type="match status" value="1"/>
</dbReference>
<dbReference type="GO" id="GO:0016887">
    <property type="term" value="F:ATP hydrolysis activity"/>
    <property type="evidence" value="ECO:0007669"/>
    <property type="project" value="InterPro"/>
</dbReference>
<dbReference type="FunFam" id="3.40.50.300:FF:000137">
    <property type="entry name" value="Replication-associated recombination protein A"/>
    <property type="match status" value="1"/>
</dbReference>
<reference evidence="8 9" key="1">
    <citation type="submission" date="2020-08" db="EMBL/GenBank/DDBJ databases">
        <title>Genomic Encyclopedia of Type Strains, Phase IV (KMG-IV): sequencing the most valuable type-strain genomes for metagenomic binning, comparative biology and taxonomic classification.</title>
        <authorList>
            <person name="Goeker M."/>
        </authorList>
    </citation>
    <scope>NUCLEOTIDE SEQUENCE [LARGE SCALE GENOMIC DNA]</scope>
    <source>
        <strain evidence="8 9">DSM 22071</strain>
    </source>
</reference>
<dbReference type="InterPro" id="IPR051314">
    <property type="entry name" value="AAA_ATPase_RarA/MGS1/WRNIP1"/>
</dbReference>
<dbReference type="SMART" id="SM00382">
    <property type="entry name" value="AAA"/>
    <property type="match status" value="1"/>
</dbReference>
<sequence>MDPSLFDHTPRPLAARLRPTDFDDFVGQRHLLGERSLLRRMVEEDKLVSAIFTGPPGTGKTTLAHIISQRTQSYFATLNAVNAGTADIRAICKDAKELRRHQGQRTVLFIDEIHRFNKIQQDALLPEVESGNIILIGASTQNPSFALVPALLSRTVLFELHALDDEDIKHLVERGCRELGVTLDEEAQEAVLTLCSGDGRRCLNTIEAAALLCHRNHINRQDIQNSTPRKIVRYDKNEDNHYDYISAFIKSVRGSDPDSALYYLAVMLEAGEDPLFIARRLAILASEDIGNASPGAINMAASTMTIVERIGMPEARITLAQTTVFLCLSPKSNAAYLAIDKALASVRKERVLEVPDHLKNFKLRAGKASYQYPHDFGGFVRQNYMTQKRTFYEPTENGHEAKMKEFYHALWGEEGPNTGS</sequence>
<evidence type="ECO:0000256" key="6">
    <source>
        <dbReference type="ARBA" id="ARBA00022840"/>
    </source>
</evidence>
<dbReference type="GO" id="GO:0000731">
    <property type="term" value="P:DNA synthesis involved in DNA repair"/>
    <property type="evidence" value="ECO:0007669"/>
    <property type="project" value="TreeGrafter"/>
</dbReference>